<feature type="region of interest" description="Disordered" evidence="1">
    <location>
        <begin position="36"/>
        <end position="154"/>
    </location>
</feature>
<evidence type="ECO:0000313" key="3">
    <source>
        <dbReference type="Proteomes" id="UP000243723"/>
    </source>
</evidence>
<dbReference type="AlphaFoldDB" id="A0A2P7ZY97"/>
<reference evidence="2 3" key="1">
    <citation type="submission" date="2017-05" db="EMBL/GenBank/DDBJ databases">
        <title>Draft genome sequence of Elsinoe australis.</title>
        <authorList>
            <person name="Cheng Q."/>
        </authorList>
    </citation>
    <scope>NUCLEOTIDE SEQUENCE [LARGE SCALE GENOMIC DNA]</scope>
    <source>
        <strain evidence="2 3">NL1</strain>
    </source>
</reference>
<feature type="compositionally biased region" description="Basic and acidic residues" evidence="1">
    <location>
        <begin position="48"/>
        <end position="63"/>
    </location>
</feature>
<accession>A0A2P7ZY97</accession>
<dbReference type="OrthoDB" id="2017365at2759"/>
<dbReference type="Proteomes" id="UP000243723">
    <property type="component" value="Unassembled WGS sequence"/>
</dbReference>
<gene>
    <name evidence="2" type="ORF">B9Z65_3376</name>
</gene>
<protein>
    <submittedName>
        <fullName evidence="2">Uncharacterized protein</fullName>
    </submittedName>
</protein>
<evidence type="ECO:0000313" key="2">
    <source>
        <dbReference type="EMBL" id="PSK53176.1"/>
    </source>
</evidence>
<feature type="compositionally biased region" description="Basic and acidic residues" evidence="1">
    <location>
        <begin position="96"/>
        <end position="117"/>
    </location>
</feature>
<dbReference type="InterPro" id="IPR036361">
    <property type="entry name" value="SAP_dom_sf"/>
</dbReference>
<comment type="caution">
    <text evidence="2">The sequence shown here is derived from an EMBL/GenBank/DDBJ whole genome shotgun (WGS) entry which is preliminary data.</text>
</comment>
<organism evidence="2 3">
    <name type="scientific">Elsinoe australis</name>
    <dbReference type="NCBI Taxonomy" id="40998"/>
    <lineage>
        <taxon>Eukaryota</taxon>
        <taxon>Fungi</taxon>
        <taxon>Dikarya</taxon>
        <taxon>Ascomycota</taxon>
        <taxon>Pezizomycotina</taxon>
        <taxon>Dothideomycetes</taxon>
        <taxon>Dothideomycetidae</taxon>
        <taxon>Myriangiales</taxon>
        <taxon>Elsinoaceae</taxon>
        <taxon>Elsinoe</taxon>
    </lineage>
</organism>
<keyword evidence="3" id="KW-1185">Reference proteome</keyword>
<feature type="compositionally biased region" description="Polar residues" evidence="1">
    <location>
        <begin position="124"/>
        <end position="134"/>
    </location>
</feature>
<sequence length="154" mass="17581">MDYTRFNVTELKTELNRRGISTTELWRKEDCIARLKDDDVTTNSQPPSRKDRHFDHSEGHEMESAQGLGACPPGGDSVAKQDDPRSQAEWSSVQSEKPKDEQEILPRESQVQREVQRERRRRSTSPALSASTVTKKLEQVSEDPVFLPEDEGKD</sequence>
<dbReference type="Gene3D" id="1.10.720.30">
    <property type="entry name" value="SAP domain"/>
    <property type="match status" value="1"/>
</dbReference>
<evidence type="ECO:0000256" key="1">
    <source>
        <dbReference type="SAM" id="MobiDB-lite"/>
    </source>
</evidence>
<name>A0A2P7ZY97_9PEZI</name>
<proteinExistence type="predicted"/>
<dbReference type="EMBL" id="NHZQ01000102">
    <property type="protein sequence ID" value="PSK53176.1"/>
    <property type="molecule type" value="Genomic_DNA"/>
</dbReference>